<dbReference type="GeneID" id="918613"/>
<keyword evidence="8 15" id="KW-0472">Membrane</keyword>
<evidence type="ECO:0000256" key="7">
    <source>
        <dbReference type="ARBA" id="ARBA00022989"/>
    </source>
</evidence>
<evidence type="ECO:0000256" key="8">
    <source>
        <dbReference type="ARBA" id="ARBA00023136"/>
    </source>
</evidence>
<proteinExistence type="inferred from homology"/>
<comment type="subcellular location">
    <subcellularLocation>
        <location evidence="2">Host membrane</location>
        <topology evidence="2">Single-pass type II membrane protein</topology>
    </subcellularLocation>
    <subcellularLocation>
        <location evidence="1">Virion membrane</location>
        <topology evidence="1">Single-pass type II membrane protein</topology>
    </subcellularLocation>
</comment>
<keyword evidence="7 15" id="KW-1133">Transmembrane helix</keyword>
<feature type="transmembrane region" description="Helical" evidence="15">
    <location>
        <begin position="49"/>
        <end position="74"/>
    </location>
</feature>
<evidence type="ECO:0000256" key="5">
    <source>
        <dbReference type="ARBA" id="ARBA00022870"/>
    </source>
</evidence>
<gene>
    <name evidence="16" type="primary">122R</name>
</gene>
<dbReference type="Gene3D" id="3.10.100.10">
    <property type="entry name" value="Mannose-Binding Protein A, subunit A"/>
    <property type="match status" value="1"/>
</dbReference>
<keyword evidence="10" id="KW-0325">Glycoprotein</keyword>
<organism evidence="16 17">
    <name type="scientific">Yaba-like disease virus</name>
    <name type="common">YLDV</name>
    <dbReference type="NCBI Taxonomy" id="132475"/>
    <lineage>
        <taxon>Viruses</taxon>
        <taxon>Varidnaviria</taxon>
        <taxon>Bamfordvirae</taxon>
        <taxon>Nucleocytoviricota</taxon>
        <taxon>Pokkesviricetes</taxon>
        <taxon>Chitovirales</taxon>
        <taxon>Poxviridae</taxon>
        <taxon>Chordopoxvirinae</taxon>
        <taxon>Yatapoxvirus</taxon>
        <taxon>Yatapoxvirus tanapox</taxon>
        <taxon>Tanapox virus</taxon>
    </lineage>
</organism>
<evidence type="ECO:0000256" key="12">
    <source>
        <dbReference type="ARBA" id="ARBA00034879"/>
    </source>
</evidence>
<organismHost>
    <name type="scientific">Simiiformes</name>
    <dbReference type="NCBI Taxonomy" id="314293"/>
</organismHost>
<comment type="subunit">
    <text evidence="14">Homodimer, disulfide-linked. Interacts with protein OPG190. Interacts (via C-terminus) with protein OPG164. Interacts with OPG162.</text>
</comment>
<dbReference type="Proteomes" id="UP000136581">
    <property type="component" value="Segment"/>
</dbReference>
<evidence type="ECO:0000256" key="15">
    <source>
        <dbReference type="SAM" id="Phobius"/>
    </source>
</evidence>
<dbReference type="InterPro" id="IPR016186">
    <property type="entry name" value="C-type_lectin-like/link_sf"/>
</dbReference>
<evidence type="ECO:0000256" key="14">
    <source>
        <dbReference type="ARBA" id="ARBA00046978"/>
    </source>
</evidence>
<name>Q9DHJ1_YLDV</name>
<dbReference type="EMBL" id="AJ293568">
    <property type="protein sequence ID" value="CAC21360.1"/>
    <property type="molecule type" value="Genomic_DNA"/>
</dbReference>
<dbReference type="OrthoDB" id="26275at10239"/>
<evidence type="ECO:0000313" key="17">
    <source>
        <dbReference type="Proteomes" id="UP000136581"/>
    </source>
</evidence>
<evidence type="ECO:0000313" key="16">
    <source>
        <dbReference type="EMBL" id="CAC21360.1"/>
    </source>
</evidence>
<evidence type="ECO:0000256" key="9">
    <source>
        <dbReference type="ARBA" id="ARBA00023157"/>
    </source>
</evidence>
<dbReference type="InterPro" id="IPR009238">
    <property type="entry name" value="Chordopox_A33R"/>
</dbReference>
<evidence type="ECO:0000256" key="3">
    <source>
        <dbReference type="ARBA" id="ARBA00022692"/>
    </source>
</evidence>
<reference evidence="16 17" key="1">
    <citation type="journal article" date="2001" name="Virology">
        <title>The genome sequence of Yaba-like disease virus, a yatapoxvirus.</title>
        <authorList>
            <person name="Lee H.J."/>
            <person name="Essani K."/>
            <person name="Smith G.L."/>
        </authorList>
    </citation>
    <scope>NUCLEOTIDE SEQUENCE [LARGE SCALE GENOMIC DNA]</scope>
</reference>
<sequence>MIDEMTSVNLDIEGDKLNSNENTNAFTGSTIYGSKLKKEKNTKSKKNKFFGLCIRISIIISILSLMAITITLSLQVNKYKSMVELNKDLNDASVSLSNAECRGLVYGNNCFIFNSEPKTFDEALSDCNTKNYFLPPTNIMTSWLSDYLEDTWSEEGTSLLKSNIEFNSDDIDISTEMRKYFCVKSF</sequence>
<evidence type="ECO:0000256" key="4">
    <source>
        <dbReference type="ARBA" id="ARBA00022844"/>
    </source>
</evidence>
<organismHost>
    <name type="scientific">Homo sapiens</name>
    <name type="common">Human</name>
    <dbReference type="NCBI Taxonomy" id="9606"/>
</organismHost>
<dbReference type="InterPro" id="IPR016187">
    <property type="entry name" value="CTDL_fold"/>
</dbReference>
<accession>Q9DHJ1</accession>
<comment type="function">
    <text evidence="13">Forms a complex with OPG162 and OPG190 to coordinate the incorporation of OPG164 into wrapped enveloped virion (EV) membranes and, subsequently, the production of actin tails. Therefore plays an essential role in efficient cell-to-cell spread of viral particles.</text>
</comment>
<keyword evidence="5" id="KW-1043">Host membrane</keyword>
<keyword evidence="4" id="KW-0946">Virion</keyword>
<keyword evidence="3 15" id="KW-0812">Transmembrane</keyword>
<dbReference type="Pfam" id="PF05966">
    <property type="entry name" value="Chordopox_A33R"/>
    <property type="match status" value="1"/>
</dbReference>
<dbReference type="RefSeq" id="NP_073507.1">
    <property type="nucleotide sequence ID" value="NC_002642.1"/>
</dbReference>
<evidence type="ECO:0000256" key="6">
    <source>
        <dbReference type="ARBA" id="ARBA00022968"/>
    </source>
</evidence>
<keyword evidence="9" id="KW-1015">Disulfide bond</keyword>
<keyword evidence="17" id="KW-1185">Reference proteome</keyword>
<dbReference type="KEGG" id="vg:918613"/>
<dbReference type="GO" id="GO:0033644">
    <property type="term" value="C:host cell membrane"/>
    <property type="evidence" value="ECO:0007669"/>
    <property type="project" value="UniProtKB-SubCell"/>
</dbReference>
<comment type="similarity">
    <text evidence="11">Belongs to the orthopoxvirus OPG161 family.</text>
</comment>
<protein>
    <recommendedName>
        <fullName evidence="12">Protein OPG161</fullName>
    </recommendedName>
</protein>
<dbReference type="SUPFAM" id="SSF56436">
    <property type="entry name" value="C-type lectin-like"/>
    <property type="match status" value="1"/>
</dbReference>
<evidence type="ECO:0000256" key="10">
    <source>
        <dbReference type="ARBA" id="ARBA00023180"/>
    </source>
</evidence>
<keyword evidence="6" id="KW-0735">Signal-anchor</keyword>
<evidence type="ECO:0000256" key="11">
    <source>
        <dbReference type="ARBA" id="ARBA00034751"/>
    </source>
</evidence>
<evidence type="ECO:0000256" key="13">
    <source>
        <dbReference type="ARBA" id="ARBA00046059"/>
    </source>
</evidence>
<evidence type="ECO:0000256" key="1">
    <source>
        <dbReference type="ARBA" id="ARBA00004208"/>
    </source>
</evidence>
<evidence type="ECO:0000256" key="2">
    <source>
        <dbReference type="ARBA" id="ARBA00004597"/>
    </source>
</evidence>
<dbReference type="GO" id="GO:0055036">
    <property type="term" value="C:virion membrane"/>
    <property type="evidence" value="ECO:0007669"/>
    <property type="project" value="UniProtKB-SubCell"/>
</dbReference>